<organism evidence="12 13">
    <name type="scientific">Lodderomyces beijingensis</name>
    <dbReference type="NCBI Taxonomy" id="1775926"/>
    <lineage>
        <taxon>Eukaryota</taxon>
        <taxon>Fungi</taxon>
        <taxon>Dikarya</taxon>
        <taxon>Ascomycota</taxon>
        <taxon>Saccharomycotina</taxon>
        <taxon>Pichiomycetes</taxon>
        <taxon>Debaryomycetaceae</taxon>
        <taxon>Candida/Lodderomyces clade</taxon>
        <taxon>Lodderomyces</taxon>
    </lineage>
</organism>
<dbReference type="InterPro" id="IPR011009">
    <property type="entry name" value="Kinase-like_dom_sf"/>
</dbReference>
<dbReference type="PROSITE" id="PS00107">
    <property type="entry name" value="PROTEIN_KINASE_ATP"/>
    <property type="match status" value="1"/>
</dbReference>
<name>A0ABP0ZH49_9ASCO</name>
<dbReference type="PANTHER" id="PTHR24055">
    <property type="entry name" value="MITOGEN-ACTIVATED PROTEIN KINASE"/>
    <property type="match status" value="1"/>
</dbReference>
<evidence type="ECO:0000259" key="11">
    <source>
        <dbReference type="PROSITE" id="PS50011"/>
    </source>
</evidence>
<dbReference type="Gene3D" id="3.30.200.20">
    <property type="entry name" value="Phosphorylase Kinase, domain 1"/>
    <property type="match status" value="1"/>
</dbReference>
<protein>
    <recommendedName>
        <fullName evidence="1 9">Mitogen-activated protein kinase</fullName>
        <ecNumber evidence="1 9">2.7.11.24</ecNumber>
    </recommendedName>
</protein>
<dbReference type="InterPro" id="IPR003527">
    <property type="entry name" value="MAP_kinase_CS"/>
</dbReference>
<dbReference type="PROSITE" id="PS50011">
    <property type="entry name" value="PROTEIN_KINASE_DOM"/>
    <property type="match status" value="1"/>
</dbReference>
<dbReference type="InterPro" id="IPR008271">
    <property type="entry name" value="Ser/Thr_kinase_AS"/>
</dbReference>
<dbReference type="Gene3D" id="1.10.510.10">
    <property type="entry name" value="Transferase(Phosphotransferase) domain 1"/>
    <property type="match status" value="1"/>
</dbReference>
<feature type="compositionally biased region" description="Pro residues" evidence="10">
    <location>
        <begin position="18"/>
        <end position="30"/>
    </location>
</feature>
<dbReference type="EC" id="2.7.11.24" evidence="1 9"/>
<keyword evidence="9" id="KW-0460">Magnesium</keyword>
<evidence type="ECO:0000256" key="7">
    <source>
        <dbReference type="PROSITE-ProRule" id="PRU10141"/>
    </source>
</evidence>
<dbReference type="GeneID" id="92206917"/>
<evidence type="ECO:0000313" key="13">
    <source>
        <dbReference type="Proteomes" id="UP001497383"/>
    </source>
</evidence>
<keyword evidence="5 9" id="KW-0418">Kinase</keyword>
<keyword evidence="13" id="KW-1185">Reference proteome</keyword>
<evidence type="ECO:0000256" key="5">
    <source>
        <dbReference type="ARBA" id="ARBA00022777"/>
    </source>
</evidence>
<evidence type="ECO:0000256" key="8">
    <source>
        <dbReference type="RuleBase" id="RU000304"/>
    </source>
</evidence>
<keyword evidence="4 7" id="KW-0547">Nucleotide-binding</keyword>
<evidence type="ECO:0000256" key="9">
    <source>
        <dbReference type="RuleBase" id="RU361165"/>
    </source>
</evidence>
<reference evidence="12 13" key="1">
    <citation type="submission" date="2024-03" db="EMBL/GenBank/DDBJ databases">
        <authorList>
            <person name="Brejova B."/>
        </authorList>
    </citation>
    <scope>NUCLEOTIDE SEQUENCE [LARGE SCALE GENOMIC DNA]</scope>
    <source>
        <strain evidence="12 13">CBS 14171</strain>
    </source>
</reference>
<evidence type="ECO:0000256" key="2">
    <source>
        <dbReference type="ARBA" id="ARBA00022527"/>
    </source>
</evidence>
<accession>A0ABP0ZH49</accession>
<evidence type="ECO:0000256" key="10">
    <source>
        <dbReference type="SAM" id="MobiDB-lite"/>
    </source>
</evidence>
<dbReference type="InterPro" id="IPR050117">
    <property type="entry name" value="MAPK"/>
</dbReference>
<evidence type="ECO:0000256" key="6">
    <source>
        <dbReference type="ARBA" id="ARBA00022840"/>
    </source>
</evidence>
<keyword evidence="3 9" id="KW-0808">Transferase</keyword>
<proteinExistence type="inferred from homology"/>
<dbReference type="InterPro" id="IPR017441">
    <property type="entry name" value="Protein_kinase_ATP_BS"/>
</dbReference>
<dbReference type="Pfam" id="PF00069">
    <property type="entry name" value="Pkinase"/>
    <property type="match status" value="1"/>
</dbReference>
<sequence>MTSTTIANLKNQIFQPVSQPPQPQAQPQPPSSSTSRKVVFNISQNFKVVKVLGEGAYGIVALAVHIPTQTKVAIKKIEPFERPLFCLRTLREIKLLSKFSNHENIVRLYDVQKPSSYAQFNEVYLIQEYMPSDLHNIIQTHVLSDQHVQFFLYQIFKGLKLIHSAGVIHRDLKPSNILVNEHCDLKICDFGLARLDSVNYKGEKISLLTEYVATRWYRAPEIMLNASDYSTAIDVWSVGCILFELLIYKAIFPGSDYINQLKLIFEVLGTPSESELQEVVKSKRAKIFIQSLPTRQKMNFHEFITCHPFRRLKHQERAADLNPLAVDLLEKLLVFDPNKRLTVKQALKHPYLASYHDPLDEPVTSAVPIEEFAFDVEKKDLDVEDLKKQIFNQIMQRKK</sequence>
<dbReference type="RefSeq" id="XP_066828659.1">
    <property type="nucleotide sequence ID" value="XM_066971641.1"/>
</dbReference>
<dbReference type="Proteomes" id="UP001497383">
    <property type="component" value="Chromosome 2"/>
</dbReference>
<dbReference type="InterPro" id="IPR000719">
    <property type="entry name" value="Prot_kinase_dom"/>
</dbReference>
<feature type="binding site" evidence="7">
    <location>
        <position position="76"/>
    </location>
    <ligand>
        <name>ATP</name>
        <dbReference type="ChEBI" id="CHEBI:30616"/>
    </ligand>
</feature>
<gene>
    <name evidence="12" type="ORF">LODBEIA_P17210</name>
</gene>
<keyword evidence="6 7" id="KW-0067">ATP-binding</keyword>
<dbReference type="PROSITE" id="PS01351">
    <property type="entry name" value="MAPK"/>
    <property type="match status" value="1"/>
</dbReference>
<comment type="cofactor">
    <cofactor evidence="9">
        <name>Mg(2+)</name>
        <dbReference type="ChEBI" id="CHEBI:18420"/>
    </cofactor>
</comment>
<dbReference type="PROSITE" id="PS00108">
    <property type="entry name" value="PROTEIN_KINASE_ST"/>
    <property type="match status" value="1"/>
</dbReference>
<evidence type="ECO:0000313" key="12">
    <source>
        <dbReference type="EMBL" id="CAK9437343.1"/>
    </source>
</evidence>
<keyword evidence="2 8" id="KW-0723">Serine/threonine-protein kinase</keyword>
<dbReference type="EMBL" id="OZ022406">
    <property type="protein sequence ID" value="CAK9437343.1"/>
    <property type="molecule type" value="Genomic_DNA"/>
</dbReference>
<comment type="similarity">
    <text evidence="9">Belongs to the protein kinase superfamily. Ser/Thr protein kinase family. MAP kinase subfamily.</text>
</comment>
<feature type="region of interest" description="Disordered" evidence="10">
    <location>
        <begin position="16"/>
        <end position="35"/>
    </location>
</feature>
<dbReference type="SUPFAM" id="SSF56112">
    <property type="entry name" value="Protein kinase-like (PK-like)"/>
    <property type="match status" value="1"/>
</dbReference>
<comment type="activity regulation">
    <text evidence="9">Activated by threonine and tyrosine phosphorylation.</text>
</comment>
<evidence type="ECO:0000256" key="3">
    <source>
        <dbReference type="ARBA" id="ARBA00022679"/>
    </source>
</evidence>
<evidence type="ECO:0000256" key="4">
    <source>
        <dbReference type="ARBA" id="ARBA00022741"/>
    </source>
</evidence>
<feature type="domain" description="Protein kinase" evidence="11">
    <location>
        <begin position="46"/>
        <end position="352"/>
    </location>
</feature>
<dbReference type="SMART" id="SM00220">
    <property type="entry name" value="S_TKc"/>
    <property type="match status" value="1"/>
</dbReference>
<comment type="catalytic activity">
    <reaction evidence="9">
        <text>L-threonyl-[protein] + ATP = O-phospho-L-threonyl-[protein] + ADP + H(+)</text>
        <dbReference type="Rhea" id="RHEA:46608"/>
        <dbReference type="Rhea" id="RHEA-COMP:11060"/>
        <dbReference type="Rhea" id="RHEA-COMP:11605"/>
        <dbReference type="ChEBI" id="CHEBI:15378"/>
        <dbReference type="ChEBI" id="CHEBI:30013"/>
        <dbReference type="ChEBI" id="CHEBI:30616"/>
        <dbReference type="ChEBI" id="CHEBI:61977"/>
        <dbReference type="ChEBI" id="CHEBI:456216"/>
        <dbReference type="EC" id="2.7.11.24"/>
    </reaction>
</comment>
<evidence type="ECO:0000256" key="1">
    <source>
        <dbReference type="ARBA" id="ARBA00012411"/>
    </source>
</evidence>